<keyword evidence="3" id="KW-1185">Reference proteome</keyword>
<organism evidence="2 3">
    <name type="scientific">Echinicola arenosa</name>
    <dbReference type="NCBI Taxonomy" id="2774144"/>
    <lineage>
        <taxon>Bacteria</taxon>
        <taxon>Pseudomonadati</taxon>
        <taxon>Bacteroidota</taxon>
        <taxon>Cytophagia</taxon>
        <taxon>Cytophagales</taxon>
        <taxon>Cyclobacteriaceae</taxon>
        <taxon>Echinicola</taxon>
    </lineage>
</organism>
<comment type="caution">
    <text evidence="2">The sequence shown here is derived from an EMBL/GenBank/DDBJ whole genome shotgun (WGS) entry which is preliminary data.</text>
</comment>
<accession>A0ABR9AJ64</accession>
<name>A0ABR9AJ64_9BACT</name>
<keyword evidence="1" id="KW-1133">Transmembrane helix</keyword>
<feature type="transmembrane region" description="Helical" evidence="1">
    <location>
        <begin position="21"/>
        <end position="39"/>
    </location>
</feature>
<keyword evidence="1" id="KW-0472">Membrane</keyword>
<evidence type="ECO:0000256" key="1">
    <source>
        <dbReference type="SAM" id="Phobius"/>
    </source>
</evidence>
<evidence type="ECO:0000313" key="3">
    <source>
        <dbReference type="Proteomes" id="UP000647133"/>
    </source>
</evidence>
<dbReference type="Proteomes" id="UP000647133">
    <property type="component" value="Unassembled WGS sequence"/>
</dbReference>
<keyword evidence="1" id="KW-0812">Transmembrane</keyword>
<dbReference type="EMBL" id="JACYTQ010000002">
    <property type="protein sequence ID" value="MBD8488346.1"/>
    <property type="molecule type" value="Genomic_DNA"/>
</dbReference>
<evidence type="ECO:0008006" key="4">
    <source>
        <dbReference type="Google" id="ProtNLM"/>
    </source>
</evidence>
<reference evidence="2 3" key="1">
    <citation type="submission" date="2020-09" db="EMBL/GenBank/DDBJ databases">
        <title>Echinicola sp. CAU 1574 isolated from sand of Sido Beach.</title>
        <authorList>
            <person name="Kim W."/>
        </authorList>
    </citation>
    <scope>NUCLEOTIDE SEQUENCE [LARGE SCALE GENOMIC DNA]</scope>
    <source>
        <strain evidence="2 3">CAU 1574</strain>
    </source>
</reference>
<gene>
    <name evidence="2" type="ORF">IFO69_06265</name>
</gene>
<dbReference type="RefSeq" id="WP_192009220.1">
    <property type="nucleotide sequence ID" value="NZ_JACYTQ010000002.1"/>
</dbReference>
<evidence type="ECO:0000313" key="2">
    <source>
        <dbReference type="EMBL" id="MBD8488346.1"/>
    </source>
</evidence>
<proteinExistence type="predicted"/>
<protein>
    <recommendedName>
        <fullName evidence="4">DUF748 domain-containing protein</fullName>
    </recommendedName>
</protein>
<sequence length="1442" mass="164542">MAKKDTNKKKLRKSQRRLIRFFAITLFSLVFLQVGLYFGSDLLLRSYVQNKVDEASKGKYEVNFDRFNLSIFQRGFYFKGFTLEPTKAYEDSVGQKAIYNVQVPEIGVKGIGYSFSKEVLTIGSIRFVKPSMQTKQEFSDLDSIQSSRFDQFQEDIKKSLAKVNLTEIIIQDLFIDQADLLIENFVSQKSIKAEETNFHLKEVLLLNPRSKPTPFNALGFDFSLDNFELLLSDSVHTLKAVEIEVSSLDNHLRTKQVTLTPDLSKKQDIYYSMKLQDLELTEADINQVFYTSDVEVGGLKLERPEFLVYSELSSQAGEKTIDGYDLYPLIEDILASISIDSLEIKEGRFLQRGIEDEYKNRIEAGQIDFEMDQVYIGPDEEKKKGQFFYAENAELSLSTVKVVLADDVHWITGDKVYVSSYNDSVMVVGAKVEPFREVEEDITLFRVAIPEFSLERANLKKVYSESILDIKEVVLRNPSVQFENIRKKSDVGMEGQTIKELTKDYLKAIYIERLALIDGDMVLNNRLKINKDSVSFRKASLVLENFAVDETIEQDSSSRVFLAEALQLELDGYAMKLTDDLHLFRADKIFVDTKEKFLKIEGFSFEPLQPDKIAENLQKLGKRTVMEVHVPEFYIRGVDIPKAYFDGILEVGQVEIPSPDIKLTRYMARPESQDKVEINDLYNLATSYFSYVRIDSVNVIEGSIGYDNFVRDRIQTFAENDVSIRVKKFLIDKNVPPREAETFFAEELDISLNNYVFNLANGKYTMRADRISYNSSSDELITSNVQLRPRRDLGVKVAIGADIPTLSFKGVDMERFLFENTLSMSKVRLADAEVNLYIDRGTESDSLGRRRPARRSRNLPKTLDVISIDTVEASNATFNAIHSNEGEERSLISTGVNLSFLGFLLDSAKLSQGDIVGFFNNMSIEIDDFNLALNDSVHTLSFNKVELDTKSEEIQFDNLRVTPLTLKGKPGKPIIEAFIPNVTLRTTSLTSFQETGDFDIQQLILNQPDISLYLDKKGVETATNKNDKQVVQDVVKSLKIDDFKLEGGKLRIKEKEDSTGRQQSYVGLTVALSDLSFDLSQASGFDKHIFLNKDFLVELPNYEIKLPDSLNTLKVGLVMLSNDKMVLKDVTLMPRYGQYEYVRKVGSQTDVVKVKLPEIVFDGIDIEELMDGREILANQMLVKSPDIHVFRDKRVPFNEDIYRPMPQKLMKSSGIKMELDCLKVENGKVVYEEFPEKGMVPGRIQFDSLQAFIAPLHLSKKEGDSFGIEESNLKASALINNSAPIDLNAVLYYEEPYPMDLEVRVGEFDLRSINTILERNAFLRIREGMARPSTWSIHADENVATGKMQFYYNGLKVQLLNDRTLEKARGRKAMLNFVLNAFAVRGNNPRKLFNRFVESNIYFERDTRKFIFNYWWKTSLSGFKGSLGLGEAGPKKKDKKQE</sequence>